<organism evidence="12 13">
    <name type="scientific">Dickeya lacustris</name>
    <dbReference type="NCBI Taxonomy" id="2259638"/>
    <lineage>
        <taxon>Bacteria</taxon>
        <taxon>Pseudomonadati</taxon>
        <taxon>Pseudomonadota</taxon>
        <taxon>Gammaproteobacteria</taxon>
        <taxon>Enterobacterales</taxon>
        <taxon>Pectobacteriaceae</taxon>
        <taxon>Dickeya</taxon>
    </lineage>
</organism>
<comment type="similarity">
    <text evidence="2 10">Belongs to the disproportionating enzyme family.</text>
</comment>
<dbReference type="Pfam" id="PF02446">
    <property type="entry name" value="Glyco_hydro_77"/>
    <property type="match status" value="1"/>
</dbReference>
<dbReference type="Proteomes" id="UP001219630">
    <property type="component" value="Chromosome"/>
</dbReference>
<evidence type="ECO:0000313" key="13">
    <source>
        <dbReference type="Proteomes" id="UP001219630"/>
    </source>
</evidence>
<dbReference type="Pfam" id="PF21226">
    <property type="entry name" value="MalQ_N"/>
    <property type="match status" value="1"/>
</dbReference>
<dbReference type="NCBIfam" id="NF008274">
    <property type="entry name" value="PRK11052.1"/>
    <property type="match status" value="1"/>
</dbReference>
<dbReference type="GO" id="GO:0004134">
    <property type="term" value="F:4-alpha-glucanotransferase activity"/>
    <property type="evidence" value="ECO:0007669"/>
    <property type="project" value="UniProtKB-EC"/>
</dbReference>
<evidence type="ECO:0000256" key="8">
    <source>
        <dbReference type="ARBA" id="ARBA00031423"/>
    </source>
</evidence>
<evidence type="ECO:0000259" key="11">
    <source>
        <dbReference type="Pfam" id="PF21226"/>
    </source>
</evidence>
<evidence type="ECO:0000313" key="12">
    <source>
        <dbReference type="EMBL" id="WFN54616.1"/>
    </source>
</evidence>
<evidence type="ECO:0000256" key="2">
    <source>
        <dbReference type="ARBA" id="ARBA00005684"/>
    </source>
</evidence>
<evidence type="ECO:0000256" key="5">
    <source>
        <dbReference type="ARBA" id="ARBA00022676"/>
    </source>
</evidence>
<evidence type="ECO:0000256" key="1">
    <source>
        <dbReference type="ARBA" id="ARBA00000439"/>
    </source>
</evidence>
<dbReference type="EC" id="2.4.1.25" evidence="3 10"/>
<keyword evidence="13" id="KW-1185">Reference proteome</keyword>
<name>A0ABY8G3V3_9GAMM</name>
<comment type="catalytic activity">
    <reaction evidence="1 10">
        <text>Transfers a segment of a (1-&gt;4)-alpha-D-glucan to a new position in an acceptor, which may be glucose or a (1-&gt;4)-alpha-D-glucan.</text>
        <dbReference type="EC" id="2.4.1.25"/>
    </reaction>
</comment>
<dbReference type="PANTHER" id="PTHR32438:SF5">
    <property type="entry name" value="4-ALPHA-GLUCANOTRANSFERASE DPE1, CHLOROPLASTIC_AMYLOPLASTIC"/>
    <property type="match status" value="1"/>
</dbReference>
<dbReference type="RefSeq" id="WP_125260916.1">
    <property type="nucleotide sequence ID" value="NZ_CP114280.1"/>
</dbReference>
<reference evidence="12 13" key="1">
    <citation type="submission" date="2022-12" db="EMBL/GenBank/DDBJ databases">
        <title>Complete genome sequencing of Dickeya lacustris type strain LMG30899.</title>
        <authorList>
            <person name="Dobhal S."/>
            <person name="Arizala D."/>
            <person name="Arif M."/>
        </authorList>
    </citation>
    <scope>NUCLEOTIDE SEQUENCE [LARGE SCALE GENOMIC DNA]</scope>
    <source>
        <strain evidence="12 13">LMG30899</strain>
    </source>
</reference>
<keyword evidence="6 10" id="KW-0808">Transferase</keyword>
<evidence type="ECO:0000256" key="9">
    <source>
        <dbReference type="ARBA" id="ARBA00031501"/>
    </source>
</evidence>
<proteinExistence type="inferred from homology"/>
<evidence type="ECO:0000256" key="10">
    <source>
        <dbReference type="RuleBase" id="RU361207"/>
    </source>
</evidence>
<evidence type="ECO:0000256" key="6">
    <source>
        <dbReference type="ARBA" id="ARBA00022679"/>
    </source>
</evidence>
<dbReference type="InterPro" id="IPR017853">
    <property type="entry name" value="GH"/>
</dbReference>
<evidence type="ECO:0000256" key="7">
    <source>
        <dbReference type="ARBA" id="ARBA00023277"/>
    </source>
</evidence>
<dbReference type="SUPFAM" id="SSF51445">
    <property type="entry name" value="(Trans)glycosidases"/>
    <property type="match status" value="1"/>
</dbReference>
<keyword evidence="5 10" id="KW-0328">Glycosyltransferase</keyword>
<protein>
    <recommendedName>
        <fullName evidence="4 10">4-alpha-glucanotransferase</fullName>
        <ecNumber evidence="3 10">2.4.1.25</ecNumber>
    </recommendedName>
    <alternativeName>
        <fullName evidence="8 10">Amylomaltase</fullName>
    </alternativeName>
    <alternativeName>
        <fullName evidence="9 10">Disproportionating enzyme</fullName>
    </alternativeName>
</protein>
<dbReference type="EMBL" id="CP114280">
    <property type="protein sequence ID" value="WFN54616.1"/>
    <property type="molecule type" value="Genomic_DNA"/>
</dbReference>
<sequence>MVLKAKKSVPPQVGIADTYIADTYKDAYGHEQTIDPTIREQLQRLLDEAAPAAPAPLPAVSVLRENQPHSLPLRGAADYGWTLLYEKGGMIEGRVNAQAVLTLPDNLPLGYHQLTLTQGEQQWRSRVIVAPERCYEPEPLTQGKRWWGVTVQLYTLRSAHNWGIGDFGDLKALVEQVARRGGAFVGLNPLHALYPTQPEAASPYSPSSRHWLNIIYIDVNQVDDFHHSEAARDWLQQEDIQHQLTRARASRWVDYSAVMALKMAALRLAFAHFNHRSALDPRQSAFRQFLQTHGESLQQQATYDALQAWFKQQGLPVAGWQHWPDAFHDARGEEALRFRQQHADEIRFYCWLQWLAHDQLAACFTRSKQLGMPIGLYRDLAVGVAQGGVDTWAEPQLHCLSVTLGAPPDPLGPTGQNWNLTPMHPLRLRQRDYQPFIDLLRHNMAHSGALRIDHVMGLMRLWWILDGHGADCGAYVHYPLDDLLGILALESHRHRCLVIGEDLGTVPEEIVHKLRDNSIYSYKVLFFEQDQHGRFRAPQDYPPRSMATITTHDLATLRGYWQGVDLTLGKDLGLYPDPEQLQQQLDARECAKQGLLDALHEQGLLPQRVGHNAALTTMSAQLNRGVQRYMADSASALLGLQLEDWLDMAAPVNVPGTDQQYPNWRRKLSRPLDSIFTDRYLERLIRDIDLRRGGPVPSRVRAKKVAPAVPDVQKEVMAEEENAALKPQ</sequence>
<dbReference type="NCBIfam" id="TIGR00217">
    <property type="entry name" value="malQ"/>
    <property type="match status" value="1"/>
</dbReference>
<feature type="domain" description="MalQ N-terminal beta-sandwich" evidence="11">
    <location>
        <begin position="57"/>
        <end position="131"/>
    </location>
</feature>
<dbReference type="InterPro" id="IPR003385">
    <property type="entry name" value="Glyco_hydro_77"/>
</dbReference>
<dbReference type="PANTHER" id="PTHR32438">
    <property type="entry name" value="4-ALPHA-GLUCANOTRANSFERASE DPE1, CHLOROPLASTIC/AMYLOPLASTIC"/>
    <property type="match status" value="1"/>
</dbReference>
<keyword evidence="7 10" id="KW-0119">Carbohydrate metabolism</keyword>
<evidence type="ECO:0000256" key="4">
    <source>
        <dbReference type="ARBA" id="ARBA00020295"/>
    </source>
</evidence>
<dbReference type="Gene3D" id="3.20.20.80">
    <property type="entry name" value="Glycosidases"/>
    <property type="match status" value="1"/>
</dbReference>
<evidence type="ECO:0000256" key="3">
    <source>
        <dbReference type="ARBA" id="ARBA00012560"/>
    </source>
</evidence>
<gene>
    <name evidence="12" type="primary">malQ</name>
    <name evidence="12" type="ORF">O1Q98_13185</name>
</gene>
<dbReference type="InterPro" id="IPR048458">
    <property type="entry name" value="MalQ_N"/>
</dbReference>
<accession>A0ABY8G3V3</accession>